<reference evidence="2" key="1">
    <citation type="submission" date="2022-09" db="EMBL/GenBank/DDBJ databases">
        <title>The genome sequence of Tsuneonella sp. YG55.</title>
        <authorList>
            <person name="Liu Y."/>
        </authorList>
    </citation>
    <scope>NUCLEOTIDE SEQUENCE</scope>
    <source>
        <strain evidence="2">YG55</strain>
    </source>
</reference>
<evidence type="ECO:0000313" key="2">
    <source>
        <dbReference type="EMBL" id="MCT2557624.1"/>
    </source>
</evidence>
<evidence type="ECO:0000313" key="3">
    <source>
        <dbReference type="Proteomes" id="UP001142648"/>
    </source>
</evidence>
<dbReference type="Proteomes" id="UP001142648">
    <property type="component" value="Unassembled WGS sequence"/>
</dbReference>
<name>A0A9X2VZC0_9SPHN</name>
<protein>
    <submittedName>
        <fullName evidence="2">Uncharacterized protein</fullName>
    </submittedName>
</protein>
<accession>A0A9X2VZC0</accession>
<evidence type="ECO:0000256" key="1">
    <source>
        <dbReference type="SAM" id="MobiDB-lite"/>
    </source>
</evidence>
<dbReference type="RefSeq" id="WP_259960398.1">
    <property type="nucleotide sequence ID" value="NZ_JAOAMV010000001.1"/>
</dbReference>
<sequence>MRGYMFRNRWFALLFVGMVLAGVANLVGTEAGGGAISAAQTQFADQREQAEALVDHGPPGEGEPDIELQFTPDEELIDAATGYDPTPVDEFAAAQEVGSEVVPDTQVVIFADDGGQRAGQ</sequence>
<dbReference type="EMBL" id="JAOAMV010000001">
    <property type="protein sequence ID" value="MCT2557624.1"/>
    <property type="molecule type" value="Genomic_DNA"/>
</dbReference>
<keyword evidence="3" id="KW-1185">Reference proteome</keyword>
<gene>
    <name evidence="2" type="ORF">N0B51_01375</name>
</gene>
<feature type="compositionally biased region" description="Basic and acidic residues" evidence="1">
    <location>
        <begin position="45"/>
        <end position="54"/>
    </location>
</feature>
<comment type="caution">
    <text evidence="2">The sequence shown here is derived from an EMBL/GenBank/DDBJ whole genome shotgun (WGS) entry which is preliminary data.</text>
</comment>
<organism evidence="2 3">
    <name type="scientific">Tsuneonella litorea</name>
    <dbReference type="NCBI Taxonomy" id="2976475"/>
    <lineage>
        <taxon>Bacteria</taxon>
        <taxon>Pseudomonadati</taxon>
        <taxon>Pseudomonadota</taxon>
        <taxon>Alphaproteobacteria</taxon>
        <taxon>Sphingomonadales</taxon>
        <taxon>Erythrobacteraceae</taxon>
        <taxon>Tsuneonella</taxon>
    </lineage>
</organism>
<feature type="region of interest" description="Disordered" evidence="1">
    <location>
        <begin position="39"/>
        <end position="65"/>
    </location>
</feature>
<dbReference type="AlphaFoldDB" id="A0A9X2VZC0"/>
<proteinExistence type="predicted"/>